<dbReference type="GO" id="GO:0008677">
    <property type="term" value="F:2-dehydropantoate 2-reductase activity"/>
    <property type="evidence" value="ECO:0007669"/>
    <property type="project" value="UniProtKB-EC"/>
</dbReference>
<evidence type="ECO:0000259" key="12">
    <source>
        <dbReference type="Pfam" id="PF02558"/>
    </source>
</evidence>
<evidence type="ECO:0000256" key="3">
    <source>
        <dbReference type="ARBA" id="ARBA00007870"/>
    </source>
</evidence>
<dbReference type="InterPro" id="IPR050838">
    <property type="entry name" value="Ketopantoate_reductase"/>
</dbReference>
<dbReference type="SUPFAM" id="SSF51735">
    <property type="entry name" value="NAD(P)-binding Rossmann-fold domains"/>
    <property type="match status" value="1"/>
</dbReference>
<accession>A0AAX2DTD9</accession>
<reference evidence="14 15" key="1">
    <citation type="submission" date="2016-10" db="EMBL/GenBank/DDBJ databases">
        <authorList>
            <person name="Varghese N."/>
            <person name="Submissions S."/>
        </authorList>
    </citation>
    <scope>NUCLEOTIDE SEQUENCE [LARGE SCALE GENOMIC DNA]</scope>
    <source>
        <strain evidence="14 15">ATCC 49954</strain>
    </source>
</reference>
<comment type="caution">
    <text evidence="14">The sequence shown here is derived from an EMBL/GenBank/DDBJ whole genome shotgun (WGS) entry which is preliminary data.</text>
</comment>
<evidence type="ECO:0000256" key="9">
    <source>
        <dbReference type="ARBA" id="ARBA00032024"/>
    </source>
</evidence>
<evidence type="ECO:0000313" key="14">
    <source>
        <dbReference type="EMBL" id="SDX39704.1"/>
    </source>
</evidence>
<keyword evidence="6 11" id="KW-0566">Pantothenate biosynthesis</keyword>
<dbReference type="NCBIfam" id="NF005093">
    <property type="entry name" value="PRK06522.2-4"/>
    <property type="match status" value="1"/>
</dbReference>
<evidence type="ECO:0000256" key="10">
    <source>
        <dbReference type="ARBA" id="ARBA00048793"/>
    </source>
</evidence>
<dbReference type="InterPro" id="IPR013752">
    <property type="entry name" value="KPA_reductase"/>
</dbReference>
<dbReference type="InterPro" id="IPR008927">
    <property type="entry name" value="6-PGluconate_DH-like_C_sf"/>
</dbReference>
<dbReference type="InterPro" id="IPR013332">
    <property type="entry name" value="KPR_N"/>
</dbReference>
<organism evidence="14 15">
    <name type="scientific">Listeria ivanovii</name>
    <dbReference type="NCBI Taxonomy" id="1638"/>
    <lineage>
        <taxon>Bacteria</taxon>
        <taxon>Bacillati</taxon>
        <taxon>Bacillota</taxon>
        <taxon>Bacilli</taxon>
        <taxon>Bacillales</taxon>
        <taxon>Listeriaceae</taxon>
        <taxon>Listeria</taxon>
    </lineage>
</organism>
<dbReference type="Proteomes" id="UP000183610">
    <property type="component" value="Unassembled WGS sequence"/>
</dbReference>
<dbReference type="PANTHER" id="PTHR43765:SF2">
    <property type="entry name" value="2-DEHYDROPANTOATE 2-REDUCTASE"/>
    <property type="match status" value="1"/>
</dbReference>
<evidence type="ECO:0000256" key="1">
    <source>
        <dbReference type="ARBA" id="ARBA00002919"/>
    </source>
</evidence>
<dbReference type="NCBIfam" id="TIGR00745">
    <property type="entry name" value="apbA_panE"/>
    <property type="match status" value="1"/>
</dbReference>
<dbReference type="InterPro" id="IPR013328">
    <property type="entry name" value="6PGD_dom2"/>
</dbReference>
<feature type="domain" description="Ketopantoate reductase N-terminal" evidence="12">
    <location>
        <begin position="47"/>
        <end position="194"/>
    </location>
</feature>
<keyword evidence="7 11" id="KW-0521">NADP</keyword>
<evidence type="ECO:0000256" key="5">
    <source>
        <dbReference type="ARBA" id="ARBA00019465"/>
    </source>
</evidence>
<dbReference type="AlphaFoldDB" id="A0AAX2DTD9"/>
<dbReference type="EC" id="1.1.1.169" evidence="4 11"/>
<comment type="similarity">
    <text evidence="3 11">Belongs to the ketopantoate reductase family.</text>
</comment>
<protein>
    <recommendedName>
        <fullName evidence="5 11">2-dehydropantoate 2-reductase</fullName>
        <ecNumber evidence="4 11">1.1.1.169</ecNumber>
    </recommendedName>
    <alternativeName>
        <fullName evidence="9 11">Ketopantoate reductase</fullName>
    </alternativeName>
</protein>
<sequence>MLKTNLERRHGSFEVFVCLKVQTDATSAKIKPLTYMELNEMGNQIKIGIIGAGAMGLLYAANLAGKADLTLFTRREEQANALKQKGISLIDNGTTKTIHINAVVVTDTAALSKQQLLIVAVKEYSLLEILPLLQAVPIETPMLFLQNGARHLENLPLLGEKRTILVGISEHGAGRENDTAVVWRGHGRMKYSVYQGELDHSLENWLNSVPDFPVEQHASYLEIIQEKLFINAVINPLTAVLGVRNGELLENPEWHKLLDLLVEEMETVLPVQNGALKVEEICRITANNFSSMTLDKKHGRKTEIDGIVLPILEKAEREGKTLPTLQTLYHIIKGLEGESNV</sequence>
<dbReference type="Gene3D" id="1.10.1040.10">
    <property type="entry name" value="N-(1-d-carboxylethyl)-l-norvaline Dehydrogenase, domain 2"/>
    <property type="match status" value="1"/>
</dbReference>
<evidence type="ECO:0000256" key="11">
    <source>
        <dbReference type="RuleBase" id="RU362068"/>
    </source>
</evidence>
<proteinExistence type="inferred from homology"/>
<dbReference type="Pfam" id="PF08546">
    <property type="entry name" value="ApbA_C"/>
    <property type="match status" value="1"/>
</dbReference>
<evidence type="ECO:0000313" key="15">
    <source>
        <dbReference type="Proteomes" id="UP000183610"/>
    </source>
</evidence>
<dbReference type="PANTHER" id="PTHR43765">
    <property type="entry name" value="2-DEHYDROPANTOATE 2-REDUCTASE-RELATED"/>
    <property type="match status" value="1"/>
</dbReference>
<gene>
    <name evidence="14" type="ORF">SAMN05421782_12020</name>
</gene>
<comment type="function">
    <text evidence="1 11">Catalyzes the NADPH-dependent reduction of ketopantoate into pantoic acid.</text>
</comment>
<dbReference type="GO" id="GO:0050661">
    <property type="term" value="F:NADP binding"/>
    <property type="evidence" value="ECO:0007669"/>
    <property type="project" value="TreeGrafter"/>
</dbReference>
<dbReference type="Gene3D" id="3.40.50.720">
    <property type="entry name" value="NAD(P)-binding Rossmann-like Domain"/>
    <property type="match status" value="1"/>
</dbReference>
<comment type="catalytic activity">
    <reaction evidence="10 11">
        <text>(R)-pantoate + NADP(+) = 2-dehydropantoate + NADPH + H(+)</text>
        <dbReference type="Rhea" id="RHEA:16233"/>
        <dbReference type="ChEBI" id="CHEBI:11561"/>
        <dbReference type="ChEBI" id="CHEBI:15378"/>
        <dbReference type="ChEBI" id="CHEBI:15980"/>
        <dbReference type="ChEBI" id="CHEBI:57783"/>
        <dbReference type="ChEBI" id="CHEBI:58349"/>
        <dbReference type="EC" id="1.1.1.169"/>
    </reaction>
</comment>
<dbReference type="InterPro" id="IPR036291">
    <property type="entry name" value="NAD(P)-bd_dom_sf"/>
</dbReference>
<dbReference type="GO" id="GO:0005737">
    <property type="term" value="C:cytoplasm"/>
    <property type="evidence" value="ECO:0007669"/>
    <property type="project" value="TreeGrafter"/>
</dbReference>
<evidence type="ECO:0000256" key="8">
    <source>
        <dbReference type="ARBA" id="ARBA00023002"/>
    </source>
</evidence>
<keyword evidence="8 11" id="KW-0560">Oxidoreductase</keyword>
<evidence type="ECO:0000256" key="6">
    <source>
        <dbReference type="ARBA" id="ARBA00022655"/>
    </source>
</evidence>
<evidence type="ECO:0000256" key="4">
    <source>
        <dbReference type="ARBA" id="ARBA00013014"/>
    </source>
</evidence>
<dbReference type="SUPFAM" id="SSF48179">
    <property type="entry name" value="6-phosphogluconate dehydrogenase C-terminal domain-like"/>
    <property type="match status" value="1"/>
</dbReference>
<feature type="domain" description="Ketopantoate reductase C-terminal" evidence="13">
    <location>
        <begin position="222"/>
        <end position="336"/>
    </location>
</feature>
<evidence type="ECO:0000256" key="2">
    <source>
        <dbReference type="ARBA" id="ARBA00004994"/>
    </source>
</evidence>
<dbReference type="EMBL" id="FNMX01000020">
    <property type="protein sequence ID" value="SDX39704.1"/>
    <property type="molecule type" value="Genomic_DNA"/>
</dbReference>
<comment type="pathway">
    <text evidence="2 11">Cofactor biosynthesis; (R)-pantothenate biosynthesis; (R)-pantoate from 3-methyl-2-oxobutanoate: step 2/2.</text>
</comment>
<dbReference type="GO" id="GO:0015940">
    <property type="term" value="P:pantothenate biosynthetic process"/>
    <property type="evidence" value="ECO:0007669"/>
    <property type="project" value="UniProtKB-KW"/>
</dbReference>
<evidence type="ECO:0000259" key="13">
    <source>
        <dbReference type="Pfam" id="PF08546"/>
    </source>
</evidence>
<name>A0AAX2DTD9_LISIV</name>
<evidence type="ECO:0000256" key="7">
    <source>
        <dbReference type="ARBA" id="ARBA00022857"/>
    </source>
</evidence>
<dbReference type="InterPro" id="IPR003710">
    <property type="entry name" value="ApbA"/>
</dbReference>
<dbReference type="Pfam" id="PF02558">
    <property type="entry name" value="ApbA"/>
    <property type="match status" value="1"/>
</dbReference>